<dbReference type="GO" id="GO:0005739">
    <property type="term" value="C:mitochondrion"/>
    <property type="evidence" value="ECO:0007669"/>
    <property type="project" value="UniProtKB-SubCell"/>
</dbReference>
<evidence type="ECO:0008006" key="7">
    <source>
        <dbReference type="Google" id="ProtNLM"/>
    </source>
</evidence>
<sequence>MSVSSTLGLRGGASNMLSMRSTKILPRSASLTTRCSFSTSQRNTAPGQGKLKRMIESRNKSIAEGNVAPSRSQRAANMLNETSSAPINMVFPGTFVRPPLSEFPKHPMQLFRFLKHMILAKMGEQLQLTLMKWKSKPTLFTRAIWQHKHSAVVLTAKGLHRSMAEAFVAGDKSTISHICTTSMGTPLLGAIDKRPRNRRYGWEIEYTKKTAYPALRSSRLMPTSPNPNANLVRQAVVAIASKQRRVEHDDSPRGGGQIVPGSEKEIEVIENVVIVQLVNPHTWEPGEWRIVGTVKPTTLEGWEAELKLTQELETAEALRK</sequence>
<dbReference type="AlphaFoldDB" id="A0AAN7H524"/>
<comment type="subcellular location">
    <subcellularLocation>
        <location evidence="1">Mitochondrion</location>
    </subcellularLocation>
</comment>
<evidence type="ECO:0000256" key="3">
    <source>
        <dbReference type="ARBA" id="ARBA00023128"/>
    </source>
</evidence>
<evidence type="ECO:0000256" key="1">
    <source>
        <dbReference type="ARBA" id="ARBA00004173"/>
    </source>
</evidence>
<evidence type="ECO:0000256" key="2">
    <source>
        <dbReference type="ARBA" id="ARBA00022946"/>
    </source>
</evidence>
<accession>A0AAN7H524</accession>
<keyword evidence="2" id="KW-0809">Transit peptide</keyword>
<gene>
    <name evidence="5" type="ORF">QBC38DRAFT_405742</name>
</gene>
<protein>
    <recommendedName>
        <fullName evidence="7">Tim44-like domain-containing protein</fullName>
    </recommendedName>
</protein>
<evidence type="ECO:0000313" key="6">
    <source>
        <dbReference type="Proteomes" id="UP001301958"/>
    </source>
</evidence>
<evidence type="ECO:0000256" key="4">
    <source>
        <dbReference type="SAM" id="MobiDB-lite"/>
    </source>
</evidence>
<feature type="region of interest" description="Disordered" evidence="4">
    <location>
        <begin position="30"/>
        <end position="49"/>
    </location>
</feature>
<dbReference type="PANTHER" id="PTHR28554">
    <property type="entry name" value="39S RIBOSOMAL PROTEIN L45, MITOCHONDRIAL"/>
    <property type="match status" value="1"/>
</dbReference>
<reference evidence="5" key="1">
    <citation type="journal article" date="2023" name="Mol. Phylogenet. Evol.">
        <title>Genome-scale phylogeny and comparative genomics of the fungal order Sordariales.</title>
        <authorList>
            <person name="Hensen N."/>
            <person name="Bonometti L."/>
            <person name="Westerberg I."/>
            <person name="Brannstrom I.O."/>
            <person name="Guillou S."/>
            <person name="Cros-Aarteil S."/>
            <person name="Calhoun S."/>
            <person name="Haridas S."/>
            <person name="Kuo A."/>
            <person name="Mondo S."/>
            <person name="Pangilinan J."/>
            <person name="Riley R."/>
            <person name="LaButti K."/>
            <person name="Andreopoulos B."/>
            <person name="Lipzen A."/>
            <person name="Chen C."/>
            <person name="Yan M."/>
            <person name="Daum C."/>
            <person name="Ng V."/>
            <person name="Clum A."/>
            <person name="Steindorff A."/>
            <person name="Ohm R.A."/>
            <person name="Martin F."/>
            <person name="Silar P."/>
            <person name="Natvig D.O."/>
            <person name="Lalanne C."/>
            <person name="Gautier V."/>
            <person name="Ament-Velasquez S.L."/>
            <person name="Kruys A."/>
            <person name="Hutchinson M.I."/>
            <person name="Powell A.J."/>
            <person name="Barry K."/>
            <person name="Miller A.N."/>
            <person name="Grigoriev I.V."/>
            <person name="Debuchy R."/>
            <person name="Gladieux P."/>
            <person name="Hiltunen Thoren M."/>
            <person name="Johannesson H."/>
        </authorList>
    </citation>
    <scope>NUCLEOTIDE SEQUENCE</scope>
    <source>
        <strain evidence="5">CBS 990.96</strain>
    </source>
</reference>
<keyword evidence="6" id="KW-1185">Reference proteome</keyword>
<dbReference type="Gene3D" id="3.10.450.240">
    <property type="match status" value="1"/>
</dbReference>
<organism evidence="5 6">
    <name type="scientific">Podospora fimiseda</name>
    <dbReference type="NCBI Taxonomy" id="252190"/>
    <lineage>
        <taxon>Eukaryota</taxon>
        <taxon>Fungi</taxon>
        <taxon>Dikarya</taxon>
        <taxon>Ascomycota</taxon>
        <taxon>Pezizomycotina</taxon>
        <taxon>Sordariomycetes</taxon>
        <taxon>Sordariomycetidae</taxon>
        <taxon>Sordariales</taxon>
        <taxon>Podosporaceae</taxon>
        <taxon>Podospora</taxon>
    </lineage>
</organism>
<feature type="compositionally biased region" description="Polar residues" evidence="4">
    <location>
        <begin position="30"/>
        <end position="46"/>
    </location>
</feature>
<dbReference type="Proteomes" id="UP001301958">
    <property type="component" value="Unassembled WGS sequence"/>
</dbReference>
<proteinExistence type="predicted"/>
<comment type="caution">
    <text evidence="5">The sequence shown here is derived from an EMBL/GenBank/DDBJ whole genome shotgun (WGS) entry which is preliminary data.</text>
</comment>
<reference evidence="5" key="2">
    <citation type="submission" date="2023-05" db="EMBL/GenBank/DDBJ databases">
        <authorList>
            <consortium name="Lawrence Berkeley National Laboratory"/>
            <person name="Steindorff A."/>
            <person name="Hensen N."/>
            <person name="Bonometti L."/>
            <person name="Westerberg I."/>
            <person name="Brannstrom I.O."/>
            <person name="Guillou S."/>
            <person name="Cros-Aarteil S."/>
            <person name="Calhoun S."/>
            <person name="Haridas S."/>
            <person name="Kuo A."/>
            <person name="Mondo S."/>
            <person name="Pangilinan J."/>
            <person name="Riley R."/>
            <person name="Labutti K."/>
            <person name="Andreopoulos B."/>
            <person name="Lipzen A."/>
            <person name="Chen C."/>
            <person name="Yanf M."/>
            <person name="Daum C."/>
            <person name="Ng V."/>
            <person name="Clum A."/>
            <person name="Ohm R."/>
            <person name="Martin F."/>
            <person name="Silar P."/>
            <person name="Natvig D."/>
            <person name="Lalanne C."/>
            <person name="Gautier V."/>
            <person name="Ament-Velasquez S.L."/>
            <person name="Kruys A."/>
            <person name="Hutchinson M.I."/>
            <person name="Powell A.J."/>
            <person name="Barry K."/>
            <person name="Miller A.N."/>
            <person name="Grigoriev I.V."/>
            <person name="Debuchy R."/>
            <person name="Gladieux P."/>
            <person name="Thoren M.H."/>
            <person name="Johannesson H."/>
        </authorList>
    </citation>
    <scope>NUCLEOTIDE SEQUENCE</scope>
    <source>
        <strain evidence="5">CBS 990.96</strain>
    </source>
</reference>
<dbReference type="PANTHER" id="PTHR28554:SF1">
    <property type="entry name" value="LARGE RIBOSOMAL SUBUNIT PROTEIN ML45"/>
    <property type="match status" value="1"/>
</dbReference>
<dbReference type="InterPro" id="IPR051975">
    <property type="entry name" value="mtLSU_mL45"/>
</dbReference>
<keyword evidence="3" id="KW-0496">Mitochondrion</keyword>
<name>A0AAN7H524_9PEZI</name>
<dbReference type="EMBL" id="MU865288">
    <property type="protein sequence ID" value="KAK4232323.1"/>
    <property type="molecule type" value="Genomic_DNA"/>
</dbReference>
<evidence type="ECO:0000313" key="5">
    <source>
        <dbReference type="EMBL" id="KAK4232323.1"/>
    </source>
</evidence>